<evidence type="ECO:0000313" key="4">
    <source>
        <dbReference type="Proteomes" id="UP000594404"/>
    </source>
</evidence>
<dbReference type="Pfam" id="PF25583">
    <property type="entry name" value="WCX"/>
    <property type="match status" value="1"/>
</dbReference>
<dbReference type="PROSITE" id="PS52050">
    <property type="entry name" value="WYL"/>
    <property type="match status" value="1"/>
</dbReference>
<feature type="domain" description="WYL" evidence="1">
    <location>
        <begin position="152"/>
        <end position="216"/>
    </location>
</feature>
<name>A0A7S9RJD1_9BACT</name>
<proteinExistence type="predicted"/>
<dbReference type="InterPro" id="IPR057727">
    <property type="entry name" value="WCX_dom"/>
</dbReference>
<dbReference type="Pfam" id="PF13280">
    <property type="entry name" value="WYL"/>
    <property type="match status" value="1"/>
</dbReference>
<feature type="domain" description="WCX" evidence="2">
    <location>
        <begin position="249"/>
        <end position="326"/>
    </location>
</feature>
<dbReference type="PANTHER" id="PTHR34580">
    <property type="match status" value="1"/>
</dbReference>
<dbReference type="Proteomes" id="UP000594404">
    <property type="component" value="Chromosome"/>
</dbReference>
<protein>
    <submittedName>
        <fullName evidence="3">WYL domain-containing protein</fullName>
    </submittedName>
</protein>
<dbReference type="EMBL" id="CP049266">
    <property type="protein sequence ID" value="QPH92878.1"/>
    <property type="molecule type" value="Genomic_DNA"/>
</dbReference>
<gene>
    <name evidence="3" type="ORF">CVT01_07950</name>
</gene>
<dbReference type="InterPro" id="IPR051534">
    <property type="entry name" value="CBASS_pafABC_assoc_protein"/>
</dbReference>
<evidence type="ECO:0000313" key="3">
    <source>
        <dbReference type="EMBL" id="QPH92878.1"/>
    </source>
</evidence>
<accession>A0A7S9RJD1</accession>
<dbReference type="InterPro" id="IPR026881">
    <property type="entry name" value="WYL_dom"/>
</dbReference>
<organism evidence="3 4">
    <name type="scientific">Campylobacter concisus</name>
    <dbReference type="NCBI Taxonomy" id="199"/>
    <lineage>
        <taxon>Bacteria</taxon>
        <taxon>Pseudomonadati</taxon>
        <taxon>Campylobacterota</taxon>
        <taxon>Epsilonproteobacteria</taxon>
        <taxon>Campylobacterales</taxon>
        <taxon>Campylobacteraceae</taxon>
        <taxon>Campylobacter</taxon>
    </lineage>
</organism>
<dbReference type="AlphaFoldDB" id="A0A7S9RJD1"/>
<evidence type="ECO:0000259" key="1">
    <source>
        <dbReference type="Pfam" id="PF13280"/>
    </source>
</evidence>
<sequence>MMAELNNKTLIIFEILKKLVKKREIYPSDAELLDEFGIQERTLRRYIEEIKILFPNSFIIENKLVKNAKRPMGVLRVADKNKDIIIVLEYLLKNSNNLGWLITLLNENDPSLLEDLEKHEKEVSKQLQEDSDIFLFKTNPLENLQDEPSKRYLSELRNAVANREYRDIKYKYIGEVENLTDAKCLKIVFTDGNWYLAIEDANENFRLLRVAFIVSLTKSSKNYQKKILSKYKTYFNKIQNAMSLPSNTPQRALLKASPKVAIYFRKGMKSFFPSQRFEKALEDGSVTFSIDFTQDIEILPFIKRWLPDIEVLEPKSLRDKFKEDLKIALDLLDK</sequence>
<evidence type="ECO:0000259" key="2">
    <source>
        <dbReference type="Pfam" id="PF25583"/>
    </source>
</evidence>
<dbReference type="PANTHER" id="PTHR34580:SF1">
    <property type="entry name" value="PROTEIN PAFC"/>
    <property type="match status" value="1"/>
</dbReference>
<reference evidence="3 4" key="1">
    <citation type="journal article" date="2018" name="Emerg. Microbes Infect.">
        <title>Genomic analysis of oral Campylobacter concisus strains identified a potential bacterial molecular marker associated with active Crohn's disease.</title>
        <authorList>
            <person name="Liu F."/>
            <person name="Ma R."/>
            <person name="Tay C.Y.A."/>
            <person name="Octavia S."/>
            <person name="Lan R."/>
            <person name="Chung H.K.L."/>
            <person name="Riordan S.M."/>
            <person name="Grimm M.C."/>
            <person name="Leong R.W."/>
            <person name="Tanaka M.M."/>
            <person name="Connor S."/>
            <person name="Zhang L."/>
        </authorList>
    </citation>
    <scope>NUCLEOTIDE SEQUENCE [LARGE SCALE GENOMIC DNA]</scope>
    <source>
        <strain evidence="3 4">P1CDO3</strain>
    </source>
</reference>